<protein>
    <recommendedName>
        <fullName evidence="7">G-protein coupled receptors family 1 profile domain-containing protein</fullName>
    </recommendedName>
</protein>
<dbReference type="AlphaFoldDB" id="A0ABD0JN79"/>
<evidence type="ECO:0000259" key="7">
    <source>
        <dbReference type="PROSITE" id="PS50262"/>
    </source>
</evidence>
<dbReference type="InterPro" id="IPR017452">
    <property type="entry name" value="GPCR_Rhodpsn_7TM"/>
</dbReference>
<sequence length="393" mass="43958">KCHHMTAINISLRHLHVTLGVTNMADVYYVDAASNFSKACTGLGTGFAQVVLLPLREQKDMFCTSTLSKFFSLRPFRCCICWMWEYADTSKMRIRFELYPDNVYPYLVPPLRRCLTLHTACTPGKYLANGTASGAGWTEVSDYFCFLALPVVVSFAVATQVASVVVLCRLPARASLDTYLLGLCVASLLLLFTTCLLAAQHYVGVHEAVIRAQPYAFSCRDWFWYTTIWLIVMMAFERALTVSTSRASVLCTPTQAAVVVLMVFCVGLVSALPRFWEYDAFEHFDVRANGTALAAMKTPSTATAEYNTMYFWYVKTLTLFLPYTMMLVTGLTLGLRSRGPALARRYTAVKHTSAAAIARRMKEETALSRLLILLMGMYVTFSTPLCLLELLAR</sequence>
<dbReference type="PANTHER" id="PTHR46641:SF2">
    <property type="entry name" value="FMRFAMIDE RECEPTOR"/>
    <property type="match status" value="1"/>
</dbReference>
<keyword evidence="3 5" id="KW-1133">Transmembrane helix</keyword>
<evidence type="ECO:0000256" key="5">
    <source>
        <dbReference type="SAM" id="Phobius"/>
    </source>
</evidence>
<evidence type="ECO:0000256" key="6">
    <source>
        <dbReference type="SAM" id="SignalP"/>
    </source>
</evidence>
<evidence type="ECO:0000256" key="4">
    <source>
        <dbReference type="ARBA" id="ARBA00023136"/>
    </source>
</evidence>
<name>A0ABD0JN79_9CAEN</name>
<evidence type="ECO:0000256" key="1">
    <source>
        <dbReference type="ARBA" id="ARBA00004370"/>
    </source>
</evidence>
<keyword evidence="2 5" id="KW-0812">Transmembrane</keyword>
<feature type="transmembrane region" description="Helical" evidence="5">
    <location>
        <begin position="222"/>
        <end position="240"/>
    </location>
</feature>
<feature type="signal peptide" evidence="6">
    <location>
        <begin position="1"/>
        <end position="20"/>
    </location>
</feature>
<feature type="transmembrane region" description="Helical" evidence="5">
    <location>
        <begin position="146"/>
        <end position="167"/>
    </location>
</feature>
<evidence type="ECO:0000313" key="9">
    <source>
        <dbReference type="Proteomes" id="UP001519460"/>
    </source>
</evidence>
<feature type="transmembrane region" description="Helical" evidence="5">
    <location>
        <begin position="310"/>
        <end position="335"/>
    </location>
</feature>
<keyword evidence="4 5" id="KW-0472">Membrane</keyword>
<dbReference type="GO" id="GO:0016020">
    <property type="term" value="C:membrane"/>
    <property type="evidence" value="ECO:0007669"/>
    <property type="project" value="UniProtKB-SubCell"/>
</dbReference>
<proteinExistence type="predicted"/>
<comment type="caution">
    <text evidence="8">The sequence shown here is derived from an EMBL/GenBank/DDBJ whole genome shotgun (WGS) entry which is preliminary data.</text>
</comment>
<dbReference type="PROSITE" id="PS50262">
    <property type="entry name" value="G_PROTEIN_RECEP_F1_2"/>
    <property type="match status" value="1"/>
</dbReference>
<dbReference type="Gene3D" id="1.20.1070.10">
    <property type="entry name" value="Rhodopsin 7-helix transmembrane proteins"/>
    <property type="match status" value="1"/>
</dbReference>
<feature type="transmembrane region" description="Helical" evidence="5">
    <location>
        <begin position="247"/>
        <end position="272"/>
    </location>
</feature>
<feature type="transmembrane region" description="Helical" evidence="5">
    <location>
        <begin position="370"/>
        <end position="392"/>
    </location>
</feature>
<feature type="chain" id="PRO_5044861818" description="G-protein coupled receptors family 1 profile domain-containing protein" evidence="6">
    <location>
        <begin position="21"/>
        <end position="393"/>
    </location>
</feature>
<feature type="domain" description="G-protein coupled receptors family 1 profile" evidence="7">
    <location>
        <begin position="159"/>
        <end position="393"/>
    </location>
</feature>
<gene>
    <name evidence="8" type="ORF">BaRGS_00032300</name>
</gene>
<keyword evidence="9" id="KW-1185">Reference proteome</keyword>
<feature type="non-terminal residue" evidence="8">
    <location>
        <position position="393"/>
    </location>
</feature>
<dbReference type="SUPFAM" id="SSF81321">
    <property type="entry name" value="Family A G protein-coupled receptor-like"/>
    <property type="match status" value="1"/>
</dbReference>
<evidence type="ECO:0000256" key="2">
    <source>
        <dbReference type="ARBA" id="ARBA00022692"/>
    </source>
</evidence>
<dbReference type="Proteomes" id="UP001519460">
    <property type="component" value="Unassembled WGS sequence"/>
</dbReference>
<evidence type="ECO:0000256" key="3">
    <source>
        <dbReference type="ARBA" id="ARBA00022989"/>
    </source>
</evidence>
<dbReference type="InterPro" id="IPR052954">
    <property type="entry name" value="GPCR-Ligand_Int"/>
</dbReference>
<feature type="non-terminal residue" evidence="8">
    <location>
        <position position="1"/>
    </location>
</feature>
<dbReference type="PANTHER" id="PTHR46641">
    <property type="entry name" value="FMRFAMIDE RECEPTOR-RELATED"/>
    <property type="match status" value="1"/>
</dbReference>
<feature type="transmembrane region" description="Helical" evidence="5">
    <location>
        <begin position="179"/>
        <end position="202"/>
    </location>
</feature>
<organism evidence="8 9">
    <name type="scientific">Batillaria attramentaria</name>
    <dbReference type="NCBI Taxonomy" id="370345"/>
    <lineage>
        <taxon>Eukaryota</taxon>
        <taxon>Metazoa</taxon>
        <taxon>Spiralia</taxon>
        <taxon>Lophotrochozoa</taxon>
        <taxon>Mollusca</taxon>
        <taxon>Gastropoda</taxon>
        <taxon>Caenogastropoda</taxon>
        <taxon>Sorbeoconcha</taxon>
        <taxon>Cerithioidea</taxon>
        <taxon>Batillariidae</taxon>
        <taxon>Batillaria</taxon>
    </lineage>
</organism>
<evidence type="ECO:0000313" key="8">
    <source>
        <dbReference type="EMBL" id="KAK7476465.1"/>
    </source>
</evidence>
<keyword evidence="6" id="KW-0732">Signal</keyword>
<dbReference type="EMBL" id="JACVVK020000375">
    <property type="protein sequence ID" value="KAK7476465.1"/>
    <property type="molecule type" value="Genomic_DNA"/>
</dbReference>
<accession>A0ABD0JN79</accession>
<comment type="subcellular location">
    <subcellularLocation>
        <location evidence="1">Membrane</location>
    </subcellularLocation>
</comment>
<reference evidence="8 9" key="1">
    <citation type="journal article" date="2023" name="Sci. Data">
        <title>Genome assembly of the Korean intertidal mud-creeper Batillaria attramentaria.</title>
        <authorList>
            <person name="Patra A.K."/>
            <person name="Ho P.T."/>
            <person name="Jun S."/>
            <person name="Lee S.J."/>
            <person name="Kim Y."/>
            <person name="Won Y.J."/>
        </authorList>
    </citation>
    <scope>NUCLEOTIDE SEQUENCE [LARGE SCALE GENOMIC DNA]</scope>
    <source>
        <strain evidence="8">Wonlab-2016</strain>
    </source>
</reference>